<dbReference type="Proteomes" id="UP000603434">
    <property type="component" value="Unassembled WGS sequence"/>
</dbReference>
<proteinExistence type="predicted"/>
<dbReference type="Pfam" id="PF05402">
    <property type="entry name" value="PqqD"/>
    <property type="match status" value="1"/>
</dbReference>
<organism evidence="1 2">
    <name type="scientific">Candidatus Desulfatibia profunda</name>
    <dbReference type="NCBI Taxonomy" id="2841695"/>
    <lineage>
        <taxon>Bacteria</taxon>
        <taxon>Pseudomonadati</taxon>
        <taxon>Thermodesulfobacteriota</taxon>
        <taxon>Desulfobacteria</taxon>
        <taxon>Desulfobacterales</taxon>
        <taxon>Desulfobacterales incertae sedis</taxon>
        <taxon>Candidatus Desulfatibia</taxon>
    </lineage>
</organism>
<reference evidence="1 2" key="1">
    <citation type="submission" date="2020-08" db="EMBL/GenBank/DDBJ databases">
        <title>Bridging the membrane lipid divide: bacteria of the FCB group superphylum have the potential to synthesize archaeal ether lipids.</title>
        <authorList>
            <person name="Villanueva L."/>
            <person name="Von Meijenfeldt F.A.B."/>
            <person name="Westbye A.B."/>
            <person name="Yadav S."/>
            <person name="Hopmans E.C."/>
            <person name="Dutilh B.E."/>
            <person name="Sinninghe Damste J.S."/>
        </authorList>
    </citation>
    <scope>NUCLEOTIDE SEQUENCE [LARGE SCALE GENOMIC DNA]</scope>
    <source>
        <strain evidence="1">NIOZ-UU30</strain>
    </source>
</reference>
<evidence type="ECO:0000313" key="1">
    <source>
        <dbReference type="EMBL" id="MBC8361776.1"/>
    </source>
</evidence>
<dbReference type="EMBL" id="JACNJH010000151">
    <property type="protein sequence ID" value="MBC8361776.1"/>
    <property type="molecule type" value="Genomic_DNA"/>
</dbReference>
<protein>
    <submittedName>
        <fullName evidence="1">PqqD family protein</fullName>
    </submittedName>
</protein>
<comment type="caution">
    <text evidence="1">The sequence shown here is derived from an EMBL/GenBank/DDBJ whole genome shotgun (WGS) entry which is preliminary data.</text>
</comment>
<gene>
    <name evidence="1" type="ORF">H8E23_10290</name>
</gene>
<sequence length="142" mass="16072">MDAKKSRLTDRRRFISLLSGIFSGLLLTKPGGVQATKSEIKKFLTNIETDLLARSRPSKHPLVTWEHYGDGIRLYGKQQGETHPFCALNLVGKTIWEYCNGKNTPWEISRLIHQKYLVSHQQAYAECLAFIAVLNTKGAVQL</sequence>
<name>A0A8J6TMV1_9BACT</name>
<accession>A0A8J6TMV1</accession>
<dbReference type="AlphaFoldDB" id="A0A8J6TMV1"/>
<dbReference type="Gene3D" id="1.10.10.1150">
    <property type="entry name" value="Coenzyme PQQ synthesis protein D (PqqD)"/>
    <property type="match status" value="1"/>
</dbReference>
<dbReference type="InterPro" id="IPR008792">
    <property type="entry name" value="PQQD"/>
</dbReference>
<dbReference type="InterPro" id="IPR041881">
    <property type="entry name" value="PqqD_sf"/>
</dbReference>
<evidence type="ECO:0000313" key="2">
    <source>
        <dbReference type="Proteomes" id="UP000603434"/>
    </source>
</evidence>